<feature type="compositionally biased region" description="Low complexity" evidence="4">
    <location>
        <begin position="918"/>
        <end position="934"/>
    </location>
</feature>
<evidence type="ECO:0000256" key="1">
    <source>
        <dbReference type="ARBA" id="ARBA00022729"/>
    </source>
</evidence>
<comment type="caution">
    <text evidence="7">The sequence shown here is derived from an EMBL/GenBank/DDBJ whole genome shotgun (WGS) entry which is preliminary data.</text>
</comment>
<feature type="region of interest" description="Disordered" evidence="4">
    <location>
        <begin position="90"/>
        <end position="205"/>
    </location>
</feature>
<dbReference type="PANTHER" id="PTHR23199:SF12">
    <property type="entry name" value="NEUROTROPHIN 1-RELATED"/>
    <property type="match status" value="1"/>
</dbReference>
<evidence type="ECO:0000256" key="3">
    <source>
        <dbReference type="ARBA" id="ARBA00023180"/>
    </source>
</evidence>
<keyword evidence="8" id="KW-1185">Reference proteome</keyword>
<dbReference type="Pfam" id="PF16077">
    <property type="entry name" value="Spaetzle"/>
    <property type="match status" value="1"/>
</dbReference>
<dbReference type="Gene3D" id="2.10.90.10">
    <property type="entry name" value="Cystine-knot cytokines"/>
    <property type="match status" value="1"/>
</dbReference>
<dbReference type="AlphaFoldDB" id="A0A8X6N0Z5"/>
<dbReference type="PANTHER" id="PTHR23199">
    <property type="entry name" value="NEUROTROPHIN 1-RELATED"/>
    <property type="match status" value="1"/>
</dbReference>
<feature type="region of interest" description="Disordered" evidence="4">
    <location>
        <begin position="369"/>
        <end position="427"/>
    </location>
</feature>
<evidence type="ECO:0000313" key="7">
    <source>
        <dbReference type="EMBL" id="GFS88331.1"/>
    </source>
</evidence>
<dbReference type="GO" id="GO:0045087">
    <property type="term" value="P:innate immune response"/>
    <property type="evidence" value="ECO:0007669"/>
    <property type="project" value="TreeGrafter"/>
</dbReference>
<protein>
    <recommendedName>
        <fullName evidence="6">Spaetzle domain-containing protein</fullName>
    </recommendedName>
</protein>
<dbReference type="Proteomes" id="UP000887013">
    <property type="component" value="Unassembled WGS sequence"/>
</dbReference>
<dbReference type="SUPFAM" id="SSF57501">
    <property type="entry name" value="Cystine-knot cytokines"/>
    <property type="match status" value="1"/>
</dbReference>
<dbReference type="InterPro" id="IPR032104">
    <property type="entry name" value="Spaetzle"/>
</dbReference>
<keyword evidence="3" id="KW-0325">Glycoprotein</keyword>
<feature type="compositionally biased region" description="Low complexity" evidence="4">
    <location>
        <begin position="370"/>
        <end position="383"/>
    </location>
</feature>
<feature type="compositionally biased region" description="Low complexity" evidence="4">
    <location>
        <begin position="719"/>
        <end position="739"/>
    </location>
</feature>
<feature type="region of interest" description="Disordered" evidence="4">
    <location>
        <begin position="476"/>
        <end position="529"/>
    </location>
</feature>
<feature type="compositionally biased region" description="Polar residues" evidence="4">
    <location>
        <begin position="316"/>
        <end position="330"/>
    </location>
</feature>
<feature type="compositionally biased region" description="Polar residues" evidence="4">
    <location>
        <begin position="109"/>
        <end position="130"/>
    </location>
</feature>
<organism evidence="7 8">
    <name type="scientific">Nephila pilipes</name>
    <name type="common">Giant wood spider</name>
    <name type="synonym">Nephila maculata</name>
    <dbReference type="NCBI Taxonomy" id="299642"/>
    <lineage>
        <taxon>Eukaryota</taxon>
        <taxon>Metazoa</taxon>
        <taxon>Ecdysozoa</taxon>
        <taxon>Arthropoda</taxon>
        <taxon>Chelicerata</taxon>
        <taxon>Arachnida</taxon>
        <taxon>Araneae</taxon>
        <taxon>Araneomorphae</taxon>
        <taxon>Entelegynae</taxon>
        <taxon>Araneoidea</taxon>
        <taxon>Nephilidae</taxon>
        <taxon>Nephila</taxon>
    </lineage>
</organism>
<dbReference type="GO" id="GO:0021556">
    <property type="term" value="P:central nervous system formation"/>
    <property type="evidence" value="ECO:0007669"/>
    <property type="project" value="TreeGrafter"/>
</dbReference>
<proteinExistence type="predicted"/>
<feature type="domain" description="Spaetzle" evidence="6">
    <location>
        <begin position="1047"/>
        <end position="1140"/>
    </location>
</feature>
<accession>A0A8X6N0Z5</accession>
<dbReference type="InterPro" id="IPR052444">
    <property type="entry name" value="Spz/Toll_ligand-like"/>
</dbReference>
<feature type="chain" id="PRO_5036505471" description="Spaetzle domain-containing protein" evidence="5">
    <location>
        <begin position="23"/>
        <end position="1146"/>
    </location>
</feature>
<feature type="region of interest" description="Disordered" evidence="4">
    <location>
        <begin position="910"/>
        <end position="958"/>
    </location>
</feature>
<gene>
    <name evidence="7" type="primary">AVEN_97381_1</name>
    <name evidence="7" type="ORF">NPIL_89471</name>
</gene>
<dbReference type="OrthoDB" id="6330047at2759"/>
<keyword evidence="2" id="KW-1015">Disulfide bond</keyword>
<evidence type="ECO:0000313" key="8">
    <source>
        <dbReference type="Proteomes" id="UP000887013"/>
    </source>
</evidence>
<dbReference type="EMBL" id="BMAW01052957">
    <property type="protein sequence ID" value="GFS88331.1"/>
    <property type="molecule type" value="Genomic_DNA"/>
</dbReference>
<feature type="compositionally biased region" description="Polar residues" evidence="4">
    <location>
        <begin position="270"/>
        <end position="288"/>
    </location>
</feature>
<evidence type="ECO:0000256" key="5">
    <source>
        <dbReference type="SAM" id="SignalP"/>
    </source>
</evidence>
<evidence type="ECO:0000259" key="6">
    <source>
        <dbReference type="Pfam" id="PF16077"/>
    </source>
</evidence>
<feature type="region of interest" description="Disordered" evidence="4">
    <location>
        <begin position="643"/>
        <end position="689"/>
    </location>
</feature>
<dbReference type="GO" id="GO:0008083">
    <property type="term" value="F:growth factor activity"/>
    <property type="evidence" value="ECO:0007669"/>
    <property type="project" value="TreeGrafter"/>
</dbReference>
<feature type="region of interest" description="Disordered" evidence="4">
    <location>
        <begin position="544"/>
        <end position="583"/>
    </location>
</feature>
<dbReference type="GO" id="GO:0005121">
    <property type="term" value="F:Toll binding"/>
    <property type="evidence" value="ECO:0007669"/>
    <property type="project" value="TreeGrafter"/>
</dbReference>
<keyword evidence="1 5" id="KW-0732">Signal</keyword>
<feature type="compositionally biased region" description="Low complexity" evidence="4">
    <location>
        <begin position="507"/>
        <end position="524"/>
    </location>
</feature>
<feature type="compositionally biased region" description="Polar residues" evidence="4">
    <location>
        <begin position="944"/>
        <end position="953"/>
    </location>
</feature>
<feature type="compositionally biased region" description="Low complexity" evidence="4">
    <location>
        <begin position="299"/>
        <end position="312"/>
    </location>
</feature>
<reference evidence="7" key="1">
    <citation type="submission" date="2020-08" db="EMBL/GenBank/DDBJ databases">
        <title>Multicomponent nature underlies the extraordinary mechanical properties of spider dragline silk.</title>
        <authorList>
            <person name="Kono N."/>
            <person name="Nakamura H."/>
            <person name="Mori M."/>
            <person name="Yoshida Y."/>
            <person name="Ohtoshi R."/>
            <person name="Malay A.D."/>
            <person name="Moran D.A.P."/>
            <person name="Tomita M."/>
            <person name="Numata K."/>
            <person name="Arakawa K."/>
        </authorList>
    </citation>
    <scope>NUCLEOTIDE SEQUENCE</scope>
</reference>
<sequence length="1146" mass="127101">MDWISKVLLQLIALTTLCEVNGVRINPFTGFSETNYEPLSDFSINQGAYIPNMPLVGIYPKLHEDNFNTMIGLPSLNSQVFPFVNPLSSTLPQTSISRPHPQRNKVKNARNNNQRPPNGNTQQKQRNAPQKNRGVTLDIRGGGYKVEQKQNIRPYKAPIAESSVRNPIRQNSNRNPGDNSARQNNSPPRNRKPNQRQRGPTMKNPHYNMKFETSLPSIPPNVEFVSPENVLPFHPRIYKQFLQQNKDFGAYFQNMNKRNPSKLKPANNRPFGSSFQGNGHNPGKSTPSKMMRNRGNPMSSSLAQSSQFPSFAPNFPGSQLSNSDISSQFGFQQKPNSEKLFNSPFNINFFNQDPNLFASLSQTNEGRAVLSQLQQQSQLGSQGNIPNAQPLKPQFANKPSPNVYPNTKHSPFTNSNPSFQGAVGSPTETGIAPSYSNYFGGNQGVAQYDGGNVQSNIKSQNPDKEFQQMLLYYQQLQQQQQSQQPATPVKQFPPSSSNPSAPPSYPEPSQSSSSIPNFPPNQQQYSNVPVQTNPYNEYQFMQGSSYQNSHSQVPASQSSHFSKSTNTPYEDSGYSNSYQTGQDHVKSQITEIQNADQAGYTLPPFSPVDPLATAVEGSQQDIQDYYGYQQASTHHKSPLYSNEQIAQNGGSSGMHEISPYSDEKSSSDYGTSAESTSTKSPGSEITSGYMTPEQLFAPHATGLQSEAKFGYPSAHGGLSQSHSSSYSKDSSESEAAGSSLEEHHEGGERAALHLPEEVSIYVARQTDNPYLYEYTEAYDPFAFEVNDKLKAESDSSRQTEVKNNLNEAESDEKFNEKIKEFQKLLTKAPKNSYMVEPNESLSLTTAAHTTSTTRVPVLKKVSDAESEEMKNHKTTHSYMFQYAPAERPSTKAPAVWNAWKPNASRYHLPLPGLKPRITTSTTTSTTTTTTTTTTQAPPSPSPALVSTPSSQSYYHEPETPTCARFNNLTYCLQDPEYPKDEIKKAIEKNRHPLDHFLVDISASSNIVDDSLNKVFENSVPLQSTSVSYSFEGKAIAPATNNPNNGSECFSNVHYAKPLRAINTAGLWKIIVNVEFEETGANYTQTVRIEECSHTAGYVATCGTETISACLQQYKLYRLLAWEPHRGFYIDAFLLPISCFCGSQQSR</sequence>
<feature type="signal peptide" evidence="5">
    <location>
        <begin position="1"/>
        <end position="22"/>
    </location>
</feature>
<feature type="region of interest" description="Disordered" evidence="4">
    <location>
        <begin position="259"/>
        <end position="330"/>
    </location>
</feature>
<name>A0A8X6N0Z5_NEPPI</name>
<evidence type="ECO:0000256" key="4">
    <source>
        <dbReference type="SAM" id="MobiDB-lite"/>
    </source>
</evidence>
<dbReference type="GO" id="GO:0005615">
    <property type="term" value="C:extracellular space"/>
    <property type="evidence" value="ECO:0007669"/>
    <property type="project" value="UniProtKB-ARBA"/>
</dbReference>
<evidence type="ECO:0000256" key="2">
    <source>
        <dbReference type="ARBA" id="ARBA00023157"/>
    </source>
</evidence>
<feature type="region of interest" description="Disordered" evidence="4">
    <location>
        <begin position="707"/>
        <end position="748"/>
    </location>
</feature>
<dbReference type="InterPro" id="IPR029034">
    <property type="entry name" value="Cystine-knot_cytokine"/>
</dbReference>
<feature type="compositionally biased region" description="Polar residues" evidence="4">
    <location>
        <begin position="397"/>
        <end position="419"/>
    </location>
</feature>
<feature type="compositionally biased region" description="Polar residues" evidence="4">
    <location>
        <begin position="667"/>
        <end position="689"/>
    </location>
</feature>
<feature type="compositionally biased region" description="Polar residues" evidence="4">
    <location>
        <begin position="163"/>
        <end position="181"/>
    </location>
</feature>